<feature type="region of interest" description="Disordered" evidence="1">
    <location>
        <begin position="59"/>
        <end position="145"/>
    </location>
</feature>
<evidence type="ECO:0000256" key="1">
    <source>
        <dbReference type="SAM" id="MobiDB-lite"/>
    </source>
</evidence>
<feature type="compositionally biased region" description="Low complexity" evidence="1">
    <location>
        <begin position="112"/>
        <end position="123"/>
    </location>
</feature>
<feature type="compositionally biased region" description="Polar residues" evidence="1">
    <location>
        <begin position="59"/>
        <end position="68"/>
    </location>
</feature>
<evidence type="ECO:0000313" key="4">
    <source>
        <dbReference type="Proteomes" id="UP001341245"/>
    </source>
</evidence>
<keyword evidence="2" id="KW-0812">Transmembrane</keyword>
<comment type="caution">
    <text evidence="3">The sequence shown here is derived from an EMBL/GenBank/DDBJ whole genome shotgun (WGS) entry which is preliminary data.</text>
</comment>
<keyword evidence="2" id="KW-0472">Membrane</keyword>
<keyword evidence="2" id="KW-1133">Transmembrane helix</keyword>
<protein>
    <submittedName>
        <fullName evidence="3">Uncharacterized protein</fullName>
    </submittedName>
</protein>
<feature type="compositionally biased region" description="Low complexity" evidence="1">
    <location>
        <begin position="69"/>
        <end position="98"/>
    </location>
</feature>
<gene>
    <name evidence="3" type="ORF">QM012_009216</name>
</gene>
<feature type="compositionally biased region" description="Polar residues" evidence="1">
    <location>
        <begin position="134"/>
        <end position="143"/>
    </location>
</feature>
<sequence>MASSETLSLFPSPVCSIPPKSCLRQAEDVHMRRNTPSPVLNSKPYTSGRLRGLALQLNSQVSKSTSVQSPDSNSRPSVSSPESTRSPDSSMLSSSPQSEAAANTRKRPTVAIRKISIDTTSSDTRSDFPGPTLVRSNSGSSAQPKVVSPAIKSMFPEYDPSLPLSQQRYYPTENVPRPSLERSARYHHQNLGDMPSPASPTPAAGLSQLQALWNAAGGQNGVFHSDKIKLTMHRDEIGVGSTATEVRFGSREGRTIYSVSPSDASSELTVRRHHPARTVIVPVAQLDVASLQKDAKNETTIFPQQAALHALEVAATTRRANAVAQYDPRASSPQAAQLAFDAVAEAKAHESCQLVRNPIGVSAYGVEQYSYELRHPGAGAFAISVDGPFDFTKKSNARITLHQSINPDKPRAKPPRLICLDLSTETLEVDVASFRRLQSRYMIDSAICAVLTAAFAESNMAETKRKAETFAAPPLTPNLKKEVQKKTAKSCWRRSKKIGKKEGADDKEKLPRLTRGILFLLGFSFEAIVWLLGLGVRVLSKVVVCASGRVSKK</sequence>
<evidence type="ECO:0000256" key="2">
    <source>
        <dbReference type="SAM" id="Phobius"/>
    </source>
</evidence>
<dbReference type="EMBL" id="JASGXD010000009">
    <property type="protein sequence ID" value="KAK6003445.1"/>
    <property type="molecule type" value="Genomic_DNA"/>
</dbReference>
<dbReference type="Proteomes" id="UP001341245">
    <property type="component" value="Unassembled WGS sequence"/>
</dbReference>
<feature type="transmembrane region" description="Helical" evidence="2">
    <location>
        <begin position="517"/>
        <end position="539"/>
    </location>
</feature>
<organism evidence="3 4">
    <name type="scientific">Aureobasidium pullulans</name>
    <name type="common">Black yeast</name>
    <name type="synonym">Pullularia pullulans</name>
    <dbReference type="NCBI Taxonomy" id="5580"/>
    <lineage>
        <taxon>Eukaryota</taxon>
        <taxon>Fungi</taxon>
        <taxon>Dikarya</taxon>
        <taxon>Ascomycota</taxon>
        <taxon>Pezizomycotina</taxon>
        <taxon>Dothideomycetes</taxon>
        <taxon>Dothideomycetidae</taxon>
        <taxon>Dothideales</taxon>
        <taxon>Saccotheciaceae</taxon>
        <taxon>Aureobasidium</taxon>
    </lineage>
</organism>
<accession>A0ABR0THK8</accession>
<evidence type="ECO:0000313" key="3">
    <source>
        <dbReference type="EMBL" id="KAK6003445.1"/>
    </source>
</evidence>
<name>A0ABR0THK8_AURPU</name>
<keyword evidence="4" id="KW-1185">Reference proteome</keyword>
<proteinExistence type="predicted"/>
<reference evidence="3 4" key="1">
    <citation type="submission" date="2023-11" db="EMBL/GenBank/DDBJ databases">
        <title>Draft genome sequence and annotation of the polyextremotolerant black yeast-like fungus Aureobasidium pullulans NRRL 62042.</title>
        <authorList>
            <person name="Dielentheis-Frenken M.R.E."/>
            <person name="Wibberg D."/>
            <person name="Blank L.M."/>
            <person name="Tiso T."/>
        </authorList>
    </citation>
    <scope>NUCLEOTIDE SEQUENCE [LARGE SCALE GENOMIC DNA]</scope>
    <source>
        <strain evidence="3 4">NRRL 62042</strain>
    </source>
</reference>